<dbReference type="GeneID" id="95988283"/>
<feature type="domain" description="Ricin B lectin" evidence="3">
    <location>
        <begin position="41"/>
        <end position="173"/>
    </location>
</feature>
<name>A0ABR3PZ68_9TREE</name>
<evidence type="ECO:0000313" key="5">
    <source>
        <dbReference type="Proteomes" id="UP001565368"/>
    </source>
</evidence>
<dbReference type="InterPro" id="IPR035992">
    <property type="entry name" value="Ricin_B-like_lectins"/>
</dbReference>
<dbReference type="PROSITE" id="PS50231">
    <property type="entry name" value="RICIN_B_LECTIN"/>
    <property type="match status" value="1"/>
</dbReference>
<evidence type="ECO:0000256" key="1">
    <source>
        <dbReference type="SAM" id="MobiDB-lite"/>
    </source>
</evidence>
<dbReference type="Proteomes" id="UP001565368">
    <property type="component" value="Unassembled WGS sequence"/>
</dbReference>
<dbReference type="Pfam" id="PF00652">
    <property type="entry name" value="Ricin_B_lectin"/>
    <property type="match status" value="1"/>
</dbReference>
<comment type="caution">
    <text evidence="4">The sequence shown here is derived from an EMBL/GenBank/DDBJ whole genome shotgun (WGS) entry which is preliminary data.</text>
</comment>
<dbReference type="EMBL" id="JBBXJM010000005">
    <property type="protein sequence ID" value="KAL1407805.1"/>
    <property type="molecule type" value="Genomic_DNA"/>
</dbReference>
<dbReference type="SUPFAM" id="SSF50370">
    <property type="entry name" value="Ricin B-like lectins"/>
    <property type="match status" value="1"/>
</dbReference>
<dbReference type="RefSeq" id="XP_069207749.1">
    <property type="nucleotide sequence ID" value="XM_069355678.1"/>
</dbReference>
<gene>
    <name evidence="4" type="ORF">Q8F55_007240</name>
</gene>
<evidence type="ECO:0000313" key="4">
    <source>
        <dbReference type="EMBL" id="KAL1407805.1"/>
    </source>
</evidence>
<reference evidence="4 5" key="1">
    <citation type="submission" date="2023-08" db="EMBL/GenBank/DDBJ databases">
        <title>Annotated Genome Sequence of Vanrija albida AlHP1.</title>
        <authorList>
            <person name="Herzog R."/>
        </authorList>
    </citation>
    <scope>NUCLEOTIDE SEQUENCE [LARGE SCALE GENOMIC DNA]</scope>
    <source>
        <strain evidence="4 5">AlHP1</strain>
    </source>
</reference>
<accession>A0ABR3PZ68</accession>
<feature type="region of interest" description="Disordered" evidence="1">
    <location>
        <begin position="19"/>
        <end position="45"/>
    </location>
</feature>
<feature type="signal peptide" evidence="2">
    <location>
        <begin position="1"/>
        <end position="15"/>
    </location>
</feature>
<dbReference type="SMART" id="SM00458">
    <property type="entry name" value="RICIN"/>
    <property type="match status" value="1"/>
</dbReference>
<keyword evidence="2" id="KW-0732">Signal</keyword>
<sequence>MLALAALATLALVAAQDPCGPTSKPPVTSSTTAPPTSTTQPPTGGIALHPNGQSGWCIDVAGANYANGTPVQLYQCNGTGAQKFAIQRGDGKFQVAGTNFCVDAGVNPGNGSKLHLWQCYQGLPQQQWYWTADNRIALTGQGLCLDLPSGSLTNGNQLQVWQCVTGNTNQVWN</sequence>
<dbReference type="Gene3D" id="2.80.10.50">
    <property type="match status" value="2"/>
</dbReference>
<feature type="compositionally biased region" description="Low complexity" evidence="1">
    <location>
        <begin position="19"/>
        <end position="43"/>
    </location>
</feature>
<organism evidence="4 5">
    <name type="scientific">Vanrija albida</name>
    <dbReference type="NCBI Taxonomy" id="181172"/>
    <lineage>
        <taxon>Eukaryota</taxon>
        <taxon>Fungi</taxon>
        <taxon>Dikarya</taxon>
        <taxon>Basidiomycota</taxon>
        <taxon>Agaricomycotina</taxon>
        <taxon>Tremellomycetes</taxon>
        <taxon>Trichosporonales</taxon>
        <taxon>Trichosporonaceae</taxon>
        <taxon>Vanrija</taxon>
    </lineage>
</organism>
<dbReference type="InterPro" id="IPR000772">
    <property type="entry name" value="Ricin_B_lectin"/>
</dbReference>
<proteinExistence type="predicted"/>
<evidence type="ECO:0000259" key="3">
    <source>
        <dbReference type="SMART" id="SM00458"/>
    </source>
</evidence>
<feature type="chain" id="PRO_5045286890" description="Ricin B lectin domain-containing protein" evidence="2">
    <location>
        <begin position="16"/>
        <end position="173"/>
    </location>
</feature>
<keyword evidence="5" id="KW-1185">Reference proteome</keyword>
<protein>
    <recommendedName>
        <fullName evidence="3">Ricin B lectin domain-containing protein</fullName>
    </recommendedName>
</protein>
<dbReference type="CDD" id="cd00161">
    <property type="entry name" value="beta-trefoil_Ricin-like"/>
    <property type="match status" value="1"/>
</dbReference>
<evidence type="ECO:0000256" key="2">
    <source>
        <dbReference type="SAM" id="SignalP"/>
    </source>
</evidence>